<feature type="compositionally biased region" description="Low complexity" evidence="1">
    <location>
        <begin position="46"/>
        <end position="72"/>
    </location>
</feature>
<dbReference type="EMBL" id="DF237100">
    <property type="protein sequence ID" value="GAQ83498.1"/>
    <property type="molecule type" value="Genomic_DNA"/>
</dbReference>
<accession>A0A1Y1I5W0</accession>
<feature type="region of interest" description="Disordered" evidence="1">
    <location>
        <begin position="46"/>
        <end position="174"/>
    </location>
</feature>
<keyword evidence="3" id="KW-1185">Reference proteome</keyword>
<dbReference type="AlphaFoldDB" id="A0A1Y1I5W0"/>
<sequence>MLLLRGNVETNPGPALTEEQARVDGGECKKQDFARQCRHLAVDCQSQWAPPSSAEQPAQPAAITTAATPLAEVTAPLAPNSATQTGVAQRSNRNRGGRGRGRGLGSWRQAGSRKQGAGRKSGTSILDAALVARPSEGHGSRPGSEGNADAHDGDNAETQGIPGREQNPECVEEETEERARERHVADARWNAAIKKDANLKPKSKKDYIRGLKTYKHFCIQHGYGRDDGDWAPARSAAVLKKLGGSTLPLWASGPRITVDRISLAVDLVEKLNDQDEMSIGIVQNFCKALQFYAIVQDFLEGIHTSSMDVRAIHSMQELLKCAAGNTANKKIR</sequence>
<dbReference type="Proteomes" id="UP000054558">
    <property type="component" value="Unassembled WGS sequence"/>
</dbReference>
<feature type="compositionally biased region" description="Polar residues" evidence="1">
    <location>
        <begin position="80"/>
        <end position="89"/>
    </location>
</feature>
<name>A0A1Y1I5W0_KLENI</name>
<gene>
    <name evidence="2" type="ORF">KFL_001510020</name>
</gene>
<proteinExistence type="predicted"/>
<evidence type="ECO:0000313" key="2">
    <source>
        <dbReference type="EMBL" id="GAQ83498.1"/>
    </source>
</evidence>
<protein>
    <submittedName>
        <fullName evidence="2">Uncharacterized protein</fullName>
    </submittedName>
</protein>
<feature type="compositionally biased region" description="Basic residues" evidence="1">
    <location>
        <begin position="92"/>
        <end position="101"/>
    </location>
</feature>
<reference evidence="2 3" key="1">
    <citation type="journal article" date="2014" name="Nat. Commun.">
        <title>Klebsormidium flaccidum genome reveals primary factors for plant terrestrial adaptation.</title>
        <authorList>
            <person name="Hori K."/>
            <person name="Maruyama F."/>
            <person name="Fujisawa T."/>
            <person name="Togashi T."/>
            <person name="Yamamoto N."/>
            <person name="Seo M."/>
            <person name="Sato S."/>
            <person name="Yamada T."/>
            <person name="Mori H."/>
            <person name="Tajima N."/>
            <person name="Moriyama T."/>
            <person name="Ikeuchi M."/>
            <person name="Watanabe M."/>
            <person name="Wada H."/>
            <person name="Kobayashi K."/>
            <person name="Saito M."/>
            <person name="Masuda T."/>
            <person name="Sasaki-Sekimoto Y."/>
            <person name="Mashiguchi K."/>
            <person name="Awai K."/>
            <person name="Shimojima M."/>
            <person name="Masuda S."/>
            <person name="Iwai M."/>
            <person name="Nobusawa T."/>
            <person name="Narise T."/>
            <person name="Kondo S."/>
            <person name="Saito H."/>
            <person name="Sato R."/>
            <person name="Murakawa M."/>
            <person name="Ihara Y."/>
            <person name="Oshima-Yamada Y."/>
            <person name="Ohtaka K."/>
            <person name="Satoh M."/>
            <person name="Sonobe K."/>
            <person name="Ishii M."/>
            <person name="Ohtani R."/>
            <person name="Kanamori-Sato M."/>
            <person name="Honoki R."/>
            <person name="Miyazaki D."/>
            <person name="Mochizuki H."/>
            <person name="Umetsu J."/>
            <person name="Higashi K."/>
            <person name="Shibata D."/>
            <person name="Kamiya Y."/>
            <person name="Sato N."/>
            <person name="Nakamura Y."/>
            <person name="Tabata S."/>
            <person name="Ida S."/>
            <person name="Kurokawa K."/>
            <person name="Ohta H."/>
        </authorList>
    </citation>
    <scope>NUCLEOTIDE SEQUENCE [LARGE SCALE GENOMIC DNA]</scope>
    <source>
        <strain evidence="2 3">NIES-2285</strain>
    </source>
</reference>
<evidence type="ECO:0000313" key="3">
    <source>
        <dbReference type="Proteomes" id="UP000054558"/>
    </source>
</evidence>
<evidence type="ECO:0000256" key="1">
    <source>
        <dbReference type="SAM" id="MobiDB-lite"/>
    </source>
</evidence>
<organism evidence="2 3">
    <name type="scientific">Klebsormidium nitens</name>
    <name type="common">Green alga</name>
    <name type="synonym">Ulothrix nitens</name>
    <dbReference type="NCBI Taxonomy" id="105231"/>
    <lineage>
        <taxon>Eukaryota</taxon>
        <taxon>Viridiplantae</taxon>
        <taxon>Streptophyta</taxon>
        <taxon>Klebsormidiophyceae</taxon>
        <taxon>Klebsormidiales</taxon>
        <taxon>Klebsormidiaceae</taxon>
        <taxon>Klebsormidium</taxon>
    </lineage>
</organism>